<proteinExistence type="predicted"/>
<name>A0A2X0M6Y9_9BASI</name>
<gene>
    <name evidence="1" type="primary">BQ5605_C001g00227</name>
    <name evidence="1" type="ORF">BQ5605_C001G00227</name>
</gene>
<sequence>MRVNRSARRTCLAGTPARRSTMSQSSPLLARLRVTAQPWRVPLLAFYTGAVSIYTICVRSRVGTYVFGVVAFGRDYRDYRAAKVRVDAVREAGEIERDLDRWQLAELDEENEQERMRRSA</sequence>
<dbReference type="AlphaFoldDB" id="A0A2X0M6Y9"/>
<keyword evidence="2" id="KW-1185">Reference proteome</keyword>
<dbReference type="Proteomes" id="UP000249464">
    <property type="component" value="Unassembled WGS sequence"/>
</dbReference>
<dbReference type="EMBL" id="FQNC01000043">
    <property type="protein sequence ID" value="SGY44982.1"/>
    <property type="molecule type" value="Genomic_DNA"/>
</dbReference>
<protein>
    <submittedName>
        <fullName evidence="1">BQ5605_C001g00227 protein</fullName>
    </submittedName>
</protein>
<accession>A0A2X0M6Y9</accession>
<evidence type="ECO:0000313" key="1">
    <source>
        <dbReference type="EMBL" id="SGY44982.1"/>
    </source>
</evidence>
<reference evidence="1 2" key="1">
    <citation type="submission" date="2016-11" db="EMBL/GenBank/DDBJ databases">
        <authorList>
            <person name="Jaros S."/>
            <person name="Januszkiewicz K."/>
            <person name="Wedrychowicz H."/>
        </authorList>
    </citation>
    <scope>NUCLEOTIDE SEQUENCE [LARGE SCALE GENOMIC DNA]</scope>
</reference>
<evidence type="ECO:0000313" key="2">
    <source>
        <dbReference type="Proteomes" id="UP000249464"/>
    </source>
</evidence>
<organism evidence="1 2">
    <name type="scientific">Microbotryum silenes-dioicae</name>
    <dbReference type="NCBI Taxonomy" id="796604"/>
    <lineage>
        <taxon>Eukaryota</taxon>
        <taxon>Fungi</taxon>
        <taxon>Dikarya</taxon>
        <taxon>Basidiomycota</taxon>
        <taxon>Pucciniomycotina</taxon>
        <taxon>Microbotryomycetes</taxon>
        <taxon>Microbotryales</taxon>
        <taxon>Microbotryaceae</taxon>
        <taxon>Microbotryum</taxon>
    </lineage>
</organism>